<feature type="transmembrane region" description="Helical" evidence="16">
    <location>
        <begin position="806"/>
        <end position="826"/>
    </location>
</feature>
<dbReference type="GO" id="GO:0006813">
    <property type="term" value="P:potassium ion transport"/>
    <property type="evidence" value="ECO:0007669"/>
    <property type="project" value="UniProtKB-KW"/>
</dbReference>
<evidence type="ECO:0000256" key="14">
    <source>
        <dbReference type="ARBA" id="ARBA00048336"/>
    </source>
</evidence>
<evidence type="ECO:0000256" key="7">
    <source>
        <dbReference type="ARBA" id="ARBA00022692"/>
    </source>
</evidence>
<keyword evidence="9 16" id="KW-1133">Transmembrane helix</keyword>
<evidence type="ECO:0000256" key="12">
    <source>
        <dbReference type="ARBA" id="ARBA00038341"/>
    </source>
</evidence>
<dbReference type="Pfam" id="PF23256">
    <property type="entry name" value="CHX17_2nd"/>
    <property type="match status" value="1"/>
</dbReference>
<dbReference type="GO" id="GO:0015297">
    <property type="term" value="F:antiporter activity"/>
    <property type="evidence" value="ECO:0007669"/>
    <property type="project" value="InterPro"/>
</dbReference>
<evidence type="ECO:0000259" key="17">
    <source>
        <dbReference type="PROSITE" id="PS51746"/>
    </source>
</evidence>
<dbReference type="Pfam" id="PF00481">
    <property type="entry name" value="PP2C"/>
    <property type="match status" value="1"/>
</dbReference>
<dbReference type="Pfam" id="PF23259">
    <property type="entry name" value="CHX17_C"/>
    <property type="match status" value="1"/>
</dbReference>
<dbReference type="InterPro" id="IPR057291">
    <property type="entry name" value="CHX17_2nd"/>
</dbReference>
<keyword evidence="5" id="KW-0813">Transport</keyword>
<dbReference type="GO" id="GO:0006885">
    <property type="term" value="P:regulation of pH"/>
    <property type="evidence" value="ECO:0007669"/>
    <property type="project" value="TreeGrafter"/>
</dbReference>
<evidence type="ECO:0000256" key="3">
    <source>
        <dbReference type="ARBA" id="ARBA00004141"/>
    </source>
</evidence>
<dbReference type="Gene3D" id="3.60.40.10">
    <property type="entry name" value="PPM-type phosphatase domain"/>
    <property type="match status" value="1"/>
</dbReference>
<keyword evidence="11 16" id="KW-0472">Membrane</keyword>
<gene>
    <name evidence="18" type="ORF">FCM35_KLT07540</name>
</gene>
<feature type="transmembrane region" description="Helical" evidence="16">
    <location>
        <begin position="624"/>
        <end position="644"/>
    </location>
</feature>
<dbReference type="GO" id="GO:0009941">
    <property type="term" value="C:chloroplast envelope"/>
    <property type="evidence" value="ECO:0007669"/>
    <property type="project" value="UniProtKB-SubCell"/>
</dbReference>
<evidence type="ECO:0000256" key="5">
    <source>
        <dbReference type="ARBA" id="ARBA00022448"/>
    </source>
</evidence>
<feature type="domain" description="PPM-type phosphatase" evidence="17">
    <location>
        <begin position="51"/>
        <end position="350"/>
    </location>
</feature>
<keyword evidence="8" id="KW-0630">Potassium</keyword>
<evidence type="ECO:0000313" key="19">
    <source>
        <dbReference type="Proteomes" id="UP000623129"/>
    </source>
</evidence>
<dbReference type="InterPro" id="IPR006153">
    <property type="entry name" value="Cation/H_exchanger_TM"/>
</dbReference>
<evidence type="ECO:0000256" key="16">
    <source>
        <dbReference type="SAM" id="Phobius"/>
    </source>
</evidence>
<comment type="subcellular location">
    <subcellularLocation>
        <location evidence="3">Membrane</location>
        <topology evidence="3">Multi-pass membrane protein</topology>
    </subcellularLocation>
    <subcellularLocation>
        <location evidence="2">Plastid</location>
        <location evidence="2">Chloroplast envelope</location>
    </subcellularLocation>
</comment>
<proteinExistence type="inferred from homology"/>
<keyword evidence="19" id="KW-1185">Reference proteome</keyword>
<keyword evidence="7 16" id="KW-0812">Transmembrane</keyword>
<dbReference type="GO" id="GO:0004722">
    <property type="term" value="F:protein serine/threonine phosphatase activity"/>
    <property type="evidence" value="ECO:0007669"/>
    <property type="project" value="UniProtKB-EC"/>
</dbReference>
<dbReference type="Gene3D" id="3.40.50.12370">
    <property type="match status" value="1"/>
</dbReference>
<sequence>MGVCSSKQELFSSVSSENENARNNILNGKGGGDAITGTNGVPRVMLTGSCRYGSLFTQQGRKGVNQDTMIIWEDFCEEKGQIFCGVFDGHGPYGHKVARYVRDTLPEKLCSILDSTYRSNDSDDVGTNLDSFDNSGDKSELDISLWKNSFIKAFEDLEQDLKRQTSIDCICSGTTAVCIVKVREHLIVANLGDSRAVLCTRDGTKRLVPTQLTTDHKPDVEIETERIKSCKGRAFALEEEPDVHRLWLPEEDSPGLAMSRAFGDFCLKDFGLIATPEVSHTILSEKDEFLVLATDGIWDVLSNEQVVKIVSSTKKPSDAAKKLVHRAVRAWKRNHPTSKIDDCAVICIFLKALSSTDSSAVSHGRSFATSNATAEEGDNNNGQKEEYSALDGFSRANSILKLPRVLTCYDNNLVNSQGIFLGDVPIRFALPLLLLELSIIFILSSTADCLLRRLGVPRVVTQLLVGIMLGPSALGQKLKFRILMFPERGMYLLENISLIALILFLFSISVRTDLGLLRRPVRGAVAVGFAGAVLPLTLALMLFYTKRNSFPVDLQRTTLVAELVIRLSLSSFPVIADALAEQDLLSSDLGRIAVSASLVTDVCSWVLKILFFAAILFARAKSPAAALEIVASFIAFVVVLFFVVRPTVVWIIQKKTPSGELLGEGFFVGLVIIALLSALTTEVLGFKYMLGPVILGLVLPGGMPLGITLTEHLDSFFTSMFLPVYVVLAGYRTDIMELNHTSRWGVLELIAVVCFVGKLVGSMVAGLFYKMPIRDAFCLGLMLNIRGVIEIAFINNWGDSQKATAQHFSVLILSVLIVTAVTTPLIKCIYNPSARIVATKRRTVEHAKRNSEFRMLACLHTEEHVAPVLDLLEATSPSPTKPIGLTVLHLSDLSGRATSYLRTYKRRRGRGTTNSADRIVNAFWYFEQNSSYESGSLSIRPFISSCPYSTMHNDICSLALSCKCRLIVLPFHKQSDGARETSKQSFQTVNCMVLDIAPCSVAILVDRSVPAGSTYAHTTSLFQRIGVYFLGGPDDRDALAMGSRMGLTGNSQLTVVRILLRSDEDINRRDLQDERFIEGVKKQHASNDRAVFMEKFVDDGEGTSAIVSSMSEKYDLVVVGRRKRLERSPLTSGLAEWGECTELGVLGDMLATQDGEKVSIMVVQQHVWIGSDETAVEVPENVTDGAAEQTNREGSNDYLIPRGSI</sequence>
<accession>A0A833QWW5</accession>
<evidence type="ECO:0000256" key="10">
    <source>
        <dbReference type="ARBA" id="ARBA00023065"/>
    </source>
</evidence>
<evidence type="ECO:0000256" key="13">
    <source>
        <dbReference type="ARBA" id="ARBA00047761"/>
    </source>
</evidence>
<reference evidence="18" key="1">
    <citation type="submission" date="2020-01" db="EMBL/GenBank/DDBJ databases">
        <title>Genome sequence of Kobresia littledalei, the first chromosome-level genome in the family Cyperaceae.</title>
        <authorList>
            <person name="Qu G."/>
        </authorList>
    </citation>
    <scope>NUCLEOTIDE SEQUENCE</scope>
    <source>
        <strain evidence="18">C.B.Clarke</strain>
        <tissue evidence="18">Leaf</tissue>
    </source>
</reference>
<dbReference type="SMART" id="SM00332">
    <property type="entry name" value="PP2Cc"/>
    <property type="match status" value="1"/>
</dbReference>
<evidence type="ECO:0000256" key="6">
    <source>
        <dbReference type="ARBA" id="ARBA00022538"/>
    </source>
</evidence>
<dbReference type="GO" id="GO:1902600">
    <property type="term" value="P:proton transmembrane transport"/>
    <property type="evidence" value="ECO:0007669"/>
    <property type="project" value="InterPro"/>
</dbReference>
<dbReference type="InterPro" id="IPR057290">
    <property type="entry name" value="CHX17_C"/>
</dbReference>
<evidence type="ECO:0000256" key="2">
    <source>
        <dbReference type="ARBA" id="ARBA00004119"/>
    </source>
</evidence>
<feature type="transmembrane region" description="Helical" evidence="16">
    <location>
        <begin position="459"/>
        <end position="478"/>
    </location>
</feature>
<comment type="caution">
    <text evidence="18">The sequence shown here is derived from an EMBL/GenBank/DDBJ whole genome shotgun (WGS) entry which is preliminary data.</text>
</comment>
<dbReference type="SUPFAM" id="SSF81606">
    <property type="entry name" value="PP2C-like"/>
    <property type="match status" value="1"/>
</dbReference>
<feature type="transmembrane region" description="Helical" evidence="16">
    <location>
        <begin position="428"/>
        <end position="447"/>
    </location>
</feature>
<dbReference type="AlphaFoldDB" id="A0A833QWW5"/>
<dbReference type="GO" id="GO:0016020">
    <property type="term" value="C:membrane"/>
    <property type="evidence" value="ECO:0007669"/>
    <property type="project" value="UniProtKB-SubCell"/>
</dbReference>
<dbReference type="InterPro" id="IPR036457">
    <property type="entry name" value="PPM-type-like_dom_sf"/>
</dbReference>
<dbReference type="InterPro" id="IPR050794">
    <property type="entry name" value="CPA2_transporter"/>
</dbReference>
<dbReference type="InterPro" id="IPR038770">
    <property type="entry name" value="Na+/solute_symporter_sf"/>
</dbReference>
<keyword evidence="6" id="KW-0633">Potassium transport</keyword>
<dbReference type="InterPro" id="IPR001932">
    <property type="entry name" value="PPM-type_phosphatase-like_dom"/>
</dbReference>
<feature type="transmembrane region" description="Helical" evidence="16">
    <location>
        <begin position="745"/>
        <end position="769"/>
    </location>
</feature>
<evidence type="ECO:0000256" key="1">
    <source>
        <dbReference type="ARBA" id="ARBA00003198"/>
    </source>
</evidence>
<dbReference type="GO" id="GO:0012505">
    <property type="term" value="C:endomembrane system"/>
    <property type="evidence" value="ECO:0007669"/>
    <property type="project" value="TreeGrafter"/>
</dbReference>
<feature type="transmembrane region" description="Helical" evidence="16">
    <location>
        <begin position="521"/>
        <end position="543"/>
    </location>
</feature>
<evidence type="ECO:0000313" key="18">
    <source>
        <dbReference type="EMBL" id="KAF3327422.1"/>
    </source>
</evidence>
<dbReference type="PANTHER" id="PTHR32468">
    <property type="entry name" value="CATION/H + ANTIPORTER"/>
    <property type="match status" value="1"/>
</dbReference>
<dbReference type="OrthoDB" id="749367at2759"/>
<comment type="catalytic activity">
    <reaction evidence="14">
        <text>O-phospho-L-threonyl-[protein] + H2O = L-threonyl-[protein] + phosphate</text>
        <dbReference type="Rhea" id="RHEA:47004"/>
        <dbReference type="Rhea" id="RHEA-COMP:11060"/>
        <dbReference type="Rhea" id="RHEA-COMP:11605"/>
        <dbReference type="ChEBI" id="CHEBI:15377"/>
        <dbReference type="ChEBI" id="CHEBI:30013"/>
        <dbReference type="ChEBI" id="CHEBI:43474"/>
        <dbReference type="ChEBI" id="CHEBI:61977"/>
        <dbReference type="EC" id="3.1.3.16"/>
    </reaction>
</comment>
<dbReference type="Proteomes" id="UP000623129">
    <property type="component" value="Unassembled WGS sequence"/>
</dbReference>
<dbReference type="PANTHER" id="PTHR32468:SF30">
    <property type="entry name" value="OS12G0109150 PROTEIN"/>
    <property type="match status" value="1"/>
</dbReference>
<evidence type="ECO:0000256" key="11">
    <source>
        <dbReference type="ARBA" id="ARBA00023136"/>
    </source>
</evidence>
<protein>
    <recommendedName>
        <fullName evidence="4">protein-serine/threonine phosphatase</fullName>
        <ecNumber evidence="4">3.1.3.16</ecNumber>
    </recommendedName>
</protein>
<feature type="transmembrane region" description="Helical" evidence="16">
    <location>
        <begin position="665"/>
        <end position="684"/>
    </location>
</feature>
<feature type="transmembrane region" description="Helical" evidence="16">
    <location>
        <begin position="776"/>
        <end position="794"/>
    </location>
</feature>
<dbReference type="CDD" id="cd00143">
    <property type="entry name" value="PP2Cc"/>
    <property type="match status" value="1"/>
</dbReference>
<comment type="catalytic activity">
    <reaction evidence="13">
        <text>O-phospho-L-seryl-[protein] + H2O = L-seryl-[protein] + phosphate</text>
        <dbReference type="Rhea" id="RHEA:20629"/>
        <dbReference type="Rhea" id="RHEA-COMP:9863"/>
        <dbReference type="Rhea" id="RHEA-COMP:11604"/>
        <dbReference type="ChEBI" id="CHEBI:15377"/>
        <dbReference type="ChEBI" id="CHEBI:29999"/>
        <dbReference type="ChEBI" id="CHEBI:43474"/>
        <dbReference type="ChEBI" id="CHEBI:83421"/>
        <dbReference type="EC" id="3.1.3.16"/>
    </reaction>
</comment>
<feature type="region of interest" description="Disordered" evidence="15">
    <location>
        <begin position="1184"/>
        <end position="1205"/>
    </location>
</feature>
<feature type="transmembrane region" description="Helical" evidence="16">
    <location>
        <begin position="490"/>
        <end position="509"/>
    </location>
</feature>
<evidence type="ECO:0000256" key="9">
    <source>
        <dbReference type="ARBA" id="ARBA00022989"/>
    </source>
</evidence>
<comment type="similarity">
    <text evidence="12">Belongs to the monovalent cation:proton antiporter 2 (CPA2) transporter (TC 2.A.37) family. CHX (TC 2.A.37.4) subfamily.</text>
</comment>
<dbReference type="EMBL" id="SWLB01000017">
    <property type="protein sequence ID" value="KAF3327422.1"/>
    <property type="molecule type" value="Genomic_DNA"/>
</dbReference>
<feature type="transmembrane region" description="Helical" evidence="16">
    <location>
        <begin position="716"/>
        <end position="733"/>
    </location>
</feature>
<name>A0A833QWW5_9POAL</name>
<feature type="transmembrane region" description="Helical" evidence="16">
    <location>
        <begin position="690"/>
        <end position="709"/>
    </location>
</feature>
<feature type="transmembrane region" description="Helical" evidence="16">
    <location>
        <begin position="592"/>
        <end position="618"/>
    </location>
</feature>
<dbReference type="EC" id="3.1.3.16" evidence="4"/>
<dbReference type="Pfam" id="PF00999">
    <property type="entry name" value="Na_H_Exchanger"/>
    <property type="match status" value="1"/>
</dbReference>
<evidence type="ECO:0000256" key="15">
    <source>
        <dbReference type="SAM" id="MobiDB-lite"/>
    </source>
</evidence>
<evidence type="ECO:0000256" key="8">
    <source>
        <dbReference type="ARBA" id="ARBA00022958"/>
    </source>
</evidence>
<comment type="function">
    <text evidence="1">May function as sodium-coupled metabolite transporter across the chloroplast envelope.</text>
</comment>
<organism evidence="18 19">
    <name type="scientific">Carex littledalei</name>
    <dbReference type="NCBI Taxonomy" id="544730"/>
    <lineage>
        <taxon>Eukaryota</taxon>
        <taxon>Viridiplantae</taxon>
        <taxon>Streptophyta</taxon>
        <taxon>Embryophyta</taxon>
        <taxon>Tracheophyta</taxon>
        <taxon>Spermatophyta</taxon>
        <taxon>Magnoliopsida</taxon>
        <taxon>Liliopsida</taxon>
        <taxon>Poales</taxon>
        <taxon>Cyperaceae</taxon>
        <taxon>Cyperoideae</taxon>
        <taxon>Cariceae</taxon>
        <taxon>Carex</taxon>
        <taxon>Carex subgen. Euthyceras</taxon>
    </lineage>
</organism>
<dbReference type="Gene3D" id="1.20.1530.20">
    <property type="match status" value="1"/>
</dbReference>
<keyword evidence="10" id="KW-0406">Ion transport</keyword>
<dbReference type="PROSITE" id="PS51746">
    <property type="entry name" value="PPM_2"/>
    <property type="match status" value="1"/>
</dbReference>
<evidence type="ECO:0000256" key="4">
    <source>
        <dbReference type="ARBA" id="ARBA00013081"/>
    </source>
</evidence>